<feature type="domain" description="F-box" evidence="1">
    <location>
        <begin position="64"/>
        <end position="113"/>
    </location>
</feature>
<name>A0AAD6Y0X9_9AGAR</name>
<dbReference type="Pfam" id="PF12937">
    <property type="entry name" value="F-box-like"/>
    <property type="match status" value="1"/>
</dbReference>
<evidence type="ECO:0000313" key="2">
    <source>
        <dbReference type="EMBL" id="KAJ7193955.1"/>
    </source>
</evidence>
<protein>
    <recommendedName>
        <fullName evidence="1">F-box domain-containing protein</fullName>
    </recommendedName>
</protein>
<proteinExistence type="predicted"/>
<comment type="caution">
    <text evidence="2">The sequence shown here is derived from an EMBL/GenBank/DDBJ whole genome shotgun (WGS) entry which is preliminary data.</text>
</comment>
<dbReference type="InterPro" id="IPR001810">
    <property type="entry name" value="F-box_dom"/>
</dbReference>
<sequence length="113" mass="12796">SPCPDLLLNNLTPTDFQLHQVHKSIQGTDEDIRRLQDAIDQLSTQLGALQSFVERHRGVASAVRRLPSEILFEIFTHSLNTNRSSFHPKNALTDIIRVCARWRAVALASPLLW</sequence>
<accession>A0AAD6Y0X9</accession>
<gene>
    <name evidence="2" type="ORF">GGX14DRAFT_587419</name>
</gene>
<dbReference type="AlphaFoldDB" id="A0AAD6Y0X9"/>
<feature type="non-terminal residue" evidence="2">
    <location>
        <position position="1"/>
    </location>
</feature>
<feature type="non-terminal residue" evidence="2">
    <location>
        <position position="113"/>
    </location>
</feature>
<dbReference type="Gene3D" id="1.20.1280.50">
    <property type="match status" value="1"/>
</dbReference>
<organism evidence="2 3">
    <name type="scientific">Mycena pura</name>
    <dbReference type="NCBI Taxonomy" id="153505"/>
    <lineage>
        <taxon>Eukaryota</taxon>
        <taxon>Fungi</taxon>
        <taxon>Dikarya</taxon>
        <taxon>Basidiomycota</taxon>
        <taxon>Agaricomycotina</taxon>
        <taxon>Agaricomycetes</taxon>
        <taxon>Agaricomycetidae</taxon>
        <taxon>Agaricales</taxon>
        <taxon>Marasmiineae</taxon>
        <taxon>Mycenaceae</taxon>
        <taxon>Mycena</taxon>
    </lineage>
</organism>
<evidence type="ECO:0000259" key="1">
    <source>
        <dbReference type="Pfam" id="PF12937"/>
    </source>
</evidence>
<dbReference type="EMBL" id="JARJCW010000103">
    <property type="protein sequence ID" value="KAJ7193955.1"/>
    <property type="molecule type" value="Genomic_DNA"/>
</dbReference>
<keyword evidence="3" id="KW-1185">Reference proteome</keyword>
<evidence type="ECO:0000313" key="3">
    <source>
        <dbReference type="Proteomes" id="UP001219525"/>
    </source>
</evidence>
<reference evidence="2" key="1">
    <citation type="submission" date="2023-03" db="EMBL/GenBank/DDBJ databases">
        <title>Massive genome expansion in bonnet fungi (Mycena s.s.) driven by repeated elements and novel gene families across ecological guilds.</title>
        <authorList>
            <consortium name="Lawrence Berkeley National Laboratory"/>
            <person name="Harder C.B."/>
            <person name="Miyauchi S."/>
            <person name="Viragh M."/>
            <person name="Kuo A."/>
            <person name="Thoen E."/>
            <person name="Andreopoulos B."/>
            <person name="Lu D."/>
            <person name="Skrede I."/>
            <person name="Drula E."/>
            <person name="Henrissat B."/>
            <person name="Morin E."/>
            <person name="Kohler A."/>
            <person name="Barry K."/>
            <person name="LaButti K."/>
            <person name="Morin E."/>
            <person name="Salamov A."/>
            <person name="Lipzen A."/>
            <person name="Mereny Z."/>
            <person name="Hegedus B."/>
            <person name="Baldrian P."/>
            <person name="Stursova M."/>
            <person name="Weitz H."/>
            <person name="Taylor A."/>
            <person name="Grigoriev I.V."/>
            <person name="Nagy L.G."/>
            <person name="Martin F."/>
            <person name="Kauserud H."/>
        </authorList>
    </citation>
    <scope>NUCLEOTIDE SEQUENCE</scope>
    <source>
        <strain evidence="2">9144</strain>
    </source>
</reference>
<dbReference type="Proteomes" id="UP001219525">
    <property type="component" value="Unassembled WGS sequence"/>
</dbReference>